<evidence type="ECO:0000256" key="1">
    <source>
        <dbReference type="SAM" id="MobiDB-lite"/>
    </source>
</evidence>
<dbReference type="Proteomes" id="UP000269221">
    <property type="component" value="Unassembled WGS sequence"/>
</dbReference>
<gene>
    <name evidence="2" type="ORF">DUI87_09456</name>
</gene>
<dbReference type="OrthoDB" id="9906618at2759"/>
<sequence>MSGTEGQPKPVAVFPMQKNESKTKSGHILTDEEVAGPSHPAEESEIITQSLSLGELCDLQRKFTCQVKESILTWLHLIWDTAANDTILDRSEARKLGSLSWDVVVDQGVRKTKATQPLMVTAGKCKGWTPS</sequence>
<evidence type="ECO:0000313" key="2">
    <source>
        <dbReference type="EMBL" id="RMC14361.1"/>
    </source>
</evidence>
<feature type="region of interest" description="Disordered" evidence="1">
    <location>
        <begin position="1"/>
        <end position="27"/>
    </location>
</feature>
<organism evidence="2 3">
    <name type="scientific">Hirundo rustica rustica</name>
    <dbReference type="NCBI Taxonomy" id="333673"/>
    <lineage>
        <taxon>Eukaryota</taxon>
        <taxon>Metazoa</taxon>
        <taxon>Chordata</taxon>
        <taxon>Craniata</taxon>
        <taxon>Vertebrata</taxon>
        <taxon>Euteleostomi</taxon>
        <taxon>Archelosauria</taxon>
        <taxon>Archosauria</taxon>
        <taxon>Dinosauria</taxon>
        <taxon>Saurischia</taxon>
        <taxon>Theropoda</taxon>
        <taxon>Coelurosauria</taxon>
        <taxon>Aves</taxon>
        <taxon>Neognathae</taxon>
        <taxon>Neoaves</taxon>
        <taxon>Telluraves</taxon>
        <taxon>Australaves</taxon>
        <taxon>Passeriformes</taxon>
        <taxon>Sylvioidea</taxon>
        <taxon>Hirundinidae</taxon>
        <taxon>Hirundo</taxon>
    </lineage>
</organism>
<dbReference type="EMBL" id="QRBI01000105">
    <property type="protein sequence ID" value="RMC14361.1"/>
    <property type="molecule type" value="Genomic_DNA"/>
</dbReference>
<dbReference type="AlphaFoldDB" id="A0A3M0KNY9"/>
<evidence type="ECO:0000313" key="3">
    <source>
        <dbReference type="Proteomes" id="UP000269221"/>
    </source>
</evidence>
<protein>
    <submittedName>
        <fullName evidence="2">Uncharacterized protein</fullName>
    </submittedName>
</protein>
<name>A0A3M0KNY9_HIRRU</name>
<reference evidence="2 3" key="1">
    <citation type="submission" date="2018-07" db="EMBL/GenBank/DDBJ databases">
        <title>A high quality draft genome assembly of the barn swallow (H. rustica rustica).</title>
        <authorList>
            <person name="Formenti G."/>
            <person name="Chiara M."/>
            <person name="Poveda L."/>
            <person name="Francoijs K.-J."/>
            <person name="Bonisoli-Alquati A."/>
            <person name="Canova L."/>
            <person name="Gianfranceschi L."/>
            <person name="Horner D.S."/>
            <person name="Saino N."/>
        </authorList>
    </citation>
    <scope>NUCLEOTIDE SEQUENCE [LARGE SCALE GENOMIC DNA]</scope>
    <source>
        <strain evidence="2">Chelidonia</strain>
        <tissue evidence="2">Blood</tissue>
    </source>
</reference>
<comment type="caution">
    <text evidence="2">The sequence shown here is derived from an EMBL/GenBank/DDBJ whole genome shotgun (WGS) entry which is preliminary data.</text>
</comment>
<keyword evidence="3" id="KW-1185">Reference proteome</keyword>
<accession>A0A3M0KNY9</accession>
<proteinExistence type="predicted"/>